<comment type="caution">
    <text evidence="1">The sequence shown here is derived from an EMBL/GenBank/DDBJ whole genome shotgun (WGS) entry which is preliminary data.</text>
</comment>
<evidence type="ECO:0000313" key="1">
    <source>
        <dbReference type="EMBL" id="KAK6513106.1"/>
    </source>
</evidence>
<dbReference type="AlphaFoldDB" id="A0AAN8NI95"/>
<name>A0AAN8NI95_9PEZI</name>
<dbReference type="EMBL" id="JAVHJM010000006">
    <property type="protein sequence ID" value="KAK6513106.1"/>
    <property type="molecule type" value="Genomic_DNA"/>
</dbReference>
<dbReference type="Proteomes" id="UP001307849">
    <property type="component" value="Unassembled WGS sequence"/>
</dbReference>
<accession>A0AAN8NI95</accession>
<evidence type="ECO:0000313" key="2">
    <source>
        <dbReference type="Proteomes" id="UP001307849"/>
    </source>
</evidence>
<sequence>MYASKYEISNATNGSSSFYSHGYFGHLYQLHFAESLETASSFEVNPSLPRKDWIGRLTPAEEVLAHPSTDNTSPHHLDIVIFKIVRSYPATRRVYLTYMYNAFGAFASGDYYR</sequence>
<proteinExistence type="predicted"/>
<keyword evidence="2" id="KW-1185">Reference proteome</keyword>
<protein>
    <submittedName>
        <fullName evidence="1">Uncharacterized protein</fullName>
    </submittedName>
</protein>
<reference evidence="1 2" key="1">
    <citation type="submission" date="2019-10" db="EMBL/GenBank/DDBJ databases">
        <authorList>
            <person name="Palmer J.M."/>
        </authorList>
    </citation>
    <scope>NUCLEOTIDE SEQUENCE [LARGE SCALE GENOMIC DNA]</scope>
    <source>
        <strain evidence="1 2">TWF506</strain>
    </source>
</reference>
<gene>
    <name evidence="1" type="ORF">TWF506_009272</name>
</gene>
<organism evidence="1 2">
    <name type="scientific">Arthrobotrys conoides</name>
    <dbReference type="NCBI Taxonomy" id="74498"/>
    <lineage>
        <taxon>Eukaryota</taxon>
        <taxon>Fungi</taxon>
        <taxon>Dikarya</taxon>
        <taxon>Ascomycota</taxon>
        <taxon>Pezizomycotina</taxon>
        <taxon>Orbiliomycetes</taxon>
        <taxon>Orbiliales</taxon>
        <taxon>Orbiliaceae</taxon>
        <taxon>Arthrobotrys</taxon>
    </lineage>
</organism>